<gene>
    <name evidence="7" type="ORF">T265_03212</name>
</gene>
<dbReference type="PANTHER" id="PTHR12411">
    <property type="entry name" value="CYSTEINE PROTEASE FAMILY C1-RELATED"/>
    <property type="match status" value="1"/>
</dbReference>
<comment type="similarity">
    <text evidence="1">Belongs to the peptidase C1 family.</text>
</comment>
<keyword evidence="5" id="KW-0865">Zymogen</keyword>
<dbReference type="InterPro" id="IPR038765">
    <property type="entry name" value="Papain-like_cys_pep_sf"/>
</dbReference>
<evidence type="ECO:0000256" key="6">
    <source>
        <dbReference type="ARBA" id="ARBA00023157"/>
    </source>
</evidence>
<dbReference type="CTD" id="20317399"/>
<evidence type="ECO:0000256" key="1">
    <source>
        <dbReference type="ARBA" id="ARBA00008455"/>
    </source>
</evidence>
<accession>A0A074ZSH6</accession>
<dbReference type="FunFam" id="3.90.70.10:FF:000006">
    <property type="entry name" value="Cathepsin S"/>
    <property type="match status" value="1"/>
</dbReference>
<protein>
    <submittedName>
        <fullName evidence="7">Uncharacterized protein</fullName>
    </submittedName>
</protein>
<evidence type="ECO:0000256" key="3">
    <source>
        <dbReference type="ARBA" id="ARBA00022801"/>
    </source>
</evidence>
<dbReference type="RefSeq" id="XP_009165895.1">
    <property type="nucleotide sequence ID" value="XM_009167631.1"/>
</dbReference>
<keyword evidence="3" id="KW-0378">Hydrolase</keyword>
<dbReference type="MEROPS" id="C01.044"/>
<dbReference type="PROSITE" id="PS00639">
    <property type="entry name" value="THIOL_PROTEASE_HIS"/>
    <property type="match status" value="1"/>
</dbReference>
<dbReference type="InterPro" id="IPR000668">
    <property type="entry name" value="Peptidase_C1A_C"/>
</dbReference>
<dbReference type="Proteomes" id="UP000054324">
    <property type="component" value="Unassembled WGS sequence"/>
</dbReference>
<dbReference type="AlphaFoldDB" id="A0A074ZSH6"/>
<evidence type="ECO:0000256" key="2">
    <source>
        <dbReference type="ARBA" id="ARBA00022670"/>
    </source>
</evidence>
<dbReference type="Gene3D" id="3.90.70.10">
    <property type="entry name" value="Cysteine proteinases"/>
    <property type="match status" value="1"/>
</dbReference>
<dbReference type="GO" id="GO:0006508">
    <property type="term" value="P:proteolysis"/>
    <property type="evidence" value="ECO:0007669"/>
    <property type="project" value="UniProtKB-KW"/>
</dbReference>
<dbReference type="SMART" id="SM00645">
    <property type="entry name" value="Pept_C1"/>
    <property type="match status" value="1"/>
</dbReference>
<dbReference type="InterPro" id="IPR013201">
    <property type="entry name" value="Prot_inhib_I29"/>
</dbReference>
<dbReference type="KEGG" id="ovi:T265_03212"/>
<name>A0A074ZSH6_OPIVI</name>
<dbReference type="SUPFAM" id="SSF54001">
    <property type="entry name" value="Cysteine proteinases"/>
    <property type="match status" value="1"/>
</dbReference>
<keyword evidence="6" id="KW-1015">Disulfide bond</keyword>
<dbReference type="Pfam" id="PF08246">
    <property type="entry name" value="Inhibitor_I29"/>
    <property type="match status" value="1"/>
</dbReference>
<dbReference type="GeneID" id="20317399"/>
<dbReference type="OrthoDB" id="10253408at2759"/>
<keyword evidence="2" id="KW-0645">Protease</keyword>
<evidence type="ECO:0000256" key="4">
    <source>
        <dbReference type="ARBA" id="ARBA00022807"/>
    </source>
</evidence>
<dbReference type="InterPro" id="IPR000169">
    <property type="entry name" value="Pept_cys_AS"/>
</dbReference>
<dbReference type="InterPro" id="IPR013128">
    <property type="entry name" value="Peptidase_C1A"/>
</dbReference>
<evidence type="ECO:0000313" key="8">
    <source>
        <dbReference type="Proteomes" id="UP000054324"/>
    </source>
</evidence>
<reference evidence="7 8" key="1">
    <citation type="submission" date="2013-11" db="EMBL/GenBank/DDBJ databases">
        <title>Opisthorchis viverrini - life in the bile duct.</title>
        <authorList>
            <person name="Young N.D."/>
            <person name="Nagarajan N."/>
            <person name="Lin S.J."/>
            <person name="Korhonen P.K."/>
            <person name="Jex A.R."/>
            <person name="Hall R.S."/>
            <person name="Safavi-Hemami H."/>
            <person name="Kaewkong W."/>
            <person name="Bertrand D."/>
            <person name="Gao S."/>
            <person name="Seet Q."/>
            <person name="Wongkham S."/>
            <person name="Teh B.T."/>
            <person name="Wongkham C."/>
            <person name="Intapan P.M."/>
            <person name="Maleewong W."/>
            <person name="Yang X."/>
            <person name="Hu M."/>
            <person name="Wang Z."/>
            <person name="Hofmann A."/>
            <person name="Sternberg P.W."/>
            <person name="Tan P."/>
            <person name="Wang J."/>
            <person name="Gasser R.B."/>
        </authorList>
    </citation>
    <scope>NUCLEOTIDE SEQUENCE [LARGE SCALE GENOMIC DNA]</scope>
</reference>
<keyword evidence="4" id="KW-0788">Thiol protease</keyword>
<dbReference type="InterPro" id="IPR025660">
    <property type="entry name" value="Pept_his_AS"/>
</dbReference>
<dbReference type="SMART" id="SM00848">
    <property type="entry name" value="Inhibitor_I29"/>
    <property type="match status" value="1"/>
</dbReference>
<organism evidence="7 8">
    <name type="scientific">Opisthorchis viverrini</name>
    <name type="common">Southeast Asian liver fluke</name>
    <dbReference type="NCBI Taxonomy" id="6198"/>
    <lineage>
        <taxon>Eukaryota</taxon>
        <taxon>Metazoa</taxon>
        <taxon>Spiralia</taxon>
        <taxon>Lophotrochozoa</taxon>
        <taxon>Platyhelminthes</taxon>
        <taxon>Trematoda</taxon>
        <taxon>Digenea</taxon>
        <taxon>Opisthorchiida</taxon>
        <taxon>Opisthorchiata</taxon>
        <taxon>Opisthorchiidae</taxon>
        <taxon>Opisthorchis</taxon>
    </lineage>
</organism>
<dbReference type="GO" id="GO:0008234">
    <property type="term" value="F:cysteine-type peptidase activity"/>
    <property type="evidence" value="ECO:0007669"/>
    <property type="project" value="UniProtKB-KW"/>
</dbReference>
<dbReference type="STRING" id="6198.A0A074ZSH6"/>
<evidence type="ECO:0000256" key="5">
    <source>
        <dbReference type="ARBA" id="ARBA00023145"/>
    </source>
</evidence>
<dbReference type="InterPro" id="IPR039417">
    <property type="entry name" value="Peptidase_C1A_papain-like"/>
</dbReference>
<proteinExistence type="inferred from homology"/>
<keyword evidence="8" id="KW-1185">Reference proteome</keyword>
<evidence type="ECO:0000313" key="7">
    <source>
        <dbReference type="EMBL" id="KER30378.1"/>
    </source>
</evidence>
<sequence>MLFGLSSLVYICGLFTVSASPELYDWDVLLLSNNKSDLVQKVSPDHCMELLNEDMQYIVTVAWEQFKREFNKTYADNQEHDKRFKLFCQRFMAVREHNKAYREGKVTFEKGINPFSDQTIEEISLKCCGIPSHNLTTVRGFKYRKLGVELPAHVDWRERGAVTRVRSQGTCGSCWAFSVTAAIEGHDFLHSNVLKRLSPQQLVDCSTAYGTKGCWGGHPPDAYRYVTDAGGVELDSDYPYVAEQQKCRFDRNKVVTRITGFVEIPNDEKILQEAVALYGPIAVAIDALHHSWVDYTKGVISEPKCKNARYDTNHAILLIGYGTDEDGTPYWLIKNSQGTWWGEQGYGRIIRNANNMCGIASYANYPVI</sequence>
<dbReference type="EMBL" id="KL596662">
    <property type="protein sequence ID" value="KER30378.1"/>
    <property type="molecule type" value="Genomic_DNA"/>
</dbReference>
<dbReference type="CDD" id="cd02248">
    <property type="entry name" value="Peptidase_C1A"/>
    <property type="match status" value="1"/>
</dbReference>
<dbReference type="PRINTS" id="PR00705">
    <property type="entry name" value="PAPAIN"/>
</dbReference>
<dbReference type="Pfam" id="PF00112">
    <property type="entry name" value="Peptidase_C1"/>
    <property type="match status" value="1"/>
</dbReference>
<dbReference type="PROSITE" id="PS00139">
    <property type="entry name" value="THIOL_PROTEASE_CYS"/>
    <property type="match status" value="1"/>
</dbReference>